<dbReference type="RefSeq" id="XP_017773404.1">
    <property type="nucleotide sequence ID" value="XM_017917915.1"/>
</dbReference>
<evidence type="ECO:0000256" key="1">
    <source>
        <dbReference type="ARBA" id="ARBA00004651"/>
    </source>
</evidence>
<dbReference type="Pfam" id="PF09815">
    <property type="entry name" value="XK-related"/>
    <property type="match status" value="1"/>
</dbReference>
<protein>
    <recommendedName>
        <fullName evidence="7">XK-related protein</fullName>
    </recommendedName>
</protein>
<sequence>MTVIYQTKMCETEAVDQVDRLPSRDRVTKWDIAGFIISIISHLVDLIFDCNLAYRYYTDNQIQYFYITLVFILVPAMVNTCFSIRMYVLDREKHRNPSLPNRLTKRGFFCIFILLLQLAPVLRYVDALNYALKSKKAEKERDVENQRKYYKLMVQEDSDVALLRVLECFLEAAPQQILQLSIIFHTHGQGITNTLTFMHQLLSIGSSFASMAWSMASYQRLLRVSLNNKNNITWAGTIMQFMWHFLVTVSRIMCISVVASIYPEYTVIALVVHWAFMVIWLLISTHQLSFCNNNHIYELLFYMIFGTVFIFTHVSLNDGRTLWKYVFFYMTLCVENVVCTIIWMLKADAVLKSTLYYEPILYINFISFFIGILFMIVYYKIFHPSTGYLSRLRPNAVNS</sequence>
<evidence type="ECO:0000256" key="3">
    <source>
        <dbReference type="ARBA" id="ARBA00022475"/>
    </source>
</evidence>
<feature type="transmembrane region" description="Helical" evidence="7">
    <location>
        <begin position="237"/>
        <end position="259"/>
    </location>
</feature>
<comment type="similarity">
    <text evidence="2 7">Belongs to the XK family.</text>
</comment>
<dbReference type="InterPro" id="IPR050895">
    <property type="entry name" value="XK-related_scramblase"/>
</dbReference>
<evidence type="ECO:0000256" key="7">
    <source>
        <dbReference type="RuleBase" id="RU910716"/>
    </source>
</evidence>
<accession>A0ABM1MFQ4</accession>
<keyword evidence="5 7" id="KW-1133">Transmembrane helix</keyword>
<comment type="subcellular location">
    <subcellularLocation>
        <location evidence="1">Cell membrane</location>
        <topology evidence="1">Multi-pass membrane protein</topology>
    </subcellularLocation>
    <subcellularLocation>
        <location evidence="7">Membrane</location>
        <topology evidence="7">Multi-pass membrane protein</topology>
    </subcellularLocation>
</comment>
<evidence type="ECO:0000256" key="2">
    <source>
        <dbReference type="ARBA" id="ARBA00008789"/>
    </source>
</evidence>
<dbReference type="PANTHER" id="PTHR16024">
    <property type="entry name" value="XK-RELATED PROTEIN"/>
    <property type="match status" value="1"/>
</dbReference>
<organism evidence="8 9">
    <name type="scientific">Nicrophorus vespilloides</name>
    <name type="common">Boreal carrion beetle</name>
    <dbReference type="NCBI Taxonomy" id="110193"/>
    <lineage>
        <taxon>Eukaryota</taxon>
        <taxon>Metazoa</taxon>
        <taxon>Ecdysozoa</taxon>
        <taxon>Arthropoda</taxon>
        <taxon>Hexapoda</taxon>
        <taxon>Insecta</taxon>
        <taxon>Pterygota</taxon>
        <taxon>Neoptera</taxon>
        <taxon>Endopterygota</taxon>
        <taxon>Coleoptera</taxon>
        <taxon>Polyphaga</taxon>
        <taxon>Staphyliniformia</taxon>
        <taxon>Silphidae</taxon>
        <taxon>Nicrophorinae</taxon>
        <taxon>Nicrophorus</taxon>
    </lineage>
</organism>
<evidence type="ECO:0000256" key="4">
    <source>
        <dbReference type="ARBA" id="ARBA00022692"/>
    </source>
</evidence>
<feature type="transmembrane region" description="Helical" evidence="7">
    <location>
        <begin position="197"/>
        <end position="216"/>
    </location>
</feature>
<keyword evidence="3" id="KW-1003">Cell membrane</keyword>
<feature type="transmembrane region" description="Helical" evidence="7">
    <location>
        <begin position="108"/>
        <end position="125"/>
    </location>
</feature>
<keyword evidence="6 7" id="KW-0472">Membrane</keyword>
<feature type="transmembrane region" description="Helical" evidence="7">
    <location>
        <begin position="32"/>
        <end position="57"/>
    </location>
</feature>
<feature type="transmembrane region" description="Helical" evidence="7">
    <location>
        <begin position="295"/>
        <end position="314"/>
    </location>
</feature>
<feature type="transmembrane region" description="Helical" evidence="7">
    <location>
        <begin position="265"/>
        <end position="283"/>
    </location>
</feature>
<reference evidence="9" key="1">
    <citation type="submission" date="2025-08" db="UniProtKB">
        <authorList>
            <consortium name="RefSeq"/>
        </authorList>
    </citation>
    <scope>IDENTIFICATION</scope>
    <source>
        <tissue evidence="9">Whole Larva</tissue>
    </source>
</reference>
<dbReference type="PANTHER" id="PTHR16024:SF6">
    <property type="entry name" value="XK-RELATED PROTEIN"/>
    <property type="match status" value="1"/>
</dbReference>
<keyword evidence="8" id="KW-1185">Reference proteome</keyword>
<proteinExistence type="inferred from homology"/>
<evidence type="ECO:0000256" key="5">
    <source>
        <dbReference type="ARBA" id="ARBA00022989"/>
    </source>
</evidence>
<keyword evidence="4 7" id="KW-0812">Transmembrane</keyword>
<name>A0ABM1MFQ4_NICVS</name>
<dbReference type="GeneID" id="108560389"/>
<feature type="transmembrane region" description="Helical" evidence="7">
    <location>
        <begin position="63"/>
        <end position="88"/>
    </location>
</feature>
<feature type="transmembrane region" description="Helical" evidence="7">
    <location>
        <begin position="326"/>
        <end position="347"/>
    </location>
</feature>
<gene>
    <name evidence="9" type="primary">LOC108560389</name>
</gene>
<dbReference type="InterPro" id="IPR018629">
    <property type="entry name" value="XK-rel"/>
</dbReference>
<evidence type="ECO:0000313" key="9">
    <source>
        <dbReference type="RefSeq" id="XP_017773404.1"/>
    </source>
</evidence>
<feature type="transmembrane region" description="Helical" evidence="7">
    <location>
        <begin position="359"/>
        <end position="381"/>
    </location>
</feature>
<dbReference type="Proteomes" id="UP000695000">
    <property type="component" value="Unplaced"/>
</dbReference>
<evidence type="ECO:0000256" key="6">
    <source>
        <dbReference type="ARBA" id="ARBA00023136"/>
    </source>
</evidence>
<evidence type="ECO:0000313" key="8">
    <source>
        <dbReference type="Proteomes" id="UP000695000"/>
    </source>
</evidence>